<gene>
    <name evidence="1" type="ORF">SAMN05216463_1561</name>
</gene>
<dbReference type="InterPro" id="IPR011889">
    <property type="entry name" value="Liste_lipo_26"/>
</dbReference>
<evidence type="ECO:0000313" key="2">
    <source>
        <dbReference type="Proteomes" id="UP000184130"/>
    </source>
</evidence>
<dbReference type="PANTHER" id="PTHR13318:SF178">
    <property type="entry name" value="OS02G0200900 PROTEIN"/>
    <property type="match status" value="1"/>
</dbReference>
<reference evidence="1 2" key="1">
    <citation type="submission" date="2016-11" db="EMBL/GenBank/DDBJ databases">
        <authorList>
            <person name="Jaros S."/>
            <person name="Januszkiewicz K."/>
            <person name="Wedrychowicz H."/>
        </authorList>
    </citation>
    <scope>NUCLEOTIDE SEQUENCE [LARGE SCALE GENOMIC DNA]</scope>
    <source>
        <strain evidence="1 2">KHT3</strain>
    </source>
</reference>
<dbReference type="GO" id="GO:0031146">
    <property type="term" value="P:SCF-dependent proteasomal ubiquitin-dependent protein catabolic process"/>
    <property type="evidence" value="ECO:0007669"/>
    <property type="project" value="TreeGrafter"/>
</dbReference>
<dbReference type="Gene3D" id="3.80.10.10">
    <property type="entry name" value="Ribonuclease Inhibitor"/>
    <property type="match status" value="1"/>
</dbReference>
<proteinExistence type="predicted"/>
<dbReference type="EMBL" id="FRBD01000056">
    <property type="protein sequence ID" value="SHL28847.1"/>
    <property type="molecule type" value="Genomic_DNA"/>
</dbReference>
<dbReference type="GO" id="GO:0019005">
    <property type="term" value="C:SCF ubiquitin ligase complex"/>
    <property type="evidence" value="ECO:0007669"/>
    <property type="project" value="TreeGrafter"/>
</dbReference>
<sequence length="483" mass="52427">ESEEMFVNCTNLVGGAGTIYNESHVDATYAHLDGGTSNPGYFTDKNAPVITNPEPYAVLSENNTILTFYYDSQKDARNGMSVGPFSSDTGYQSWLRSVDYITKAVFDASFANCTTLTSTAYWFFMCRKLTIIEGIENLKTDNVTDMSGMFTSCYALTSLDVSKFKTDNVTDMSEMFLGCLALTSLDVSNFKTDKVTTMGSMFNACASLTSLDVSNFKTDNVTNMFGMFTSSGLTSLDVSSFITTNVTNMNGMFSYCSSLTSLDVSNFNTDNVTDMSGMFDGCSNLVTIYAGNEWRTDNVSSSVGMFGECTNLVGGKGTVYDPEHTDVSYAHIDGGPSNPGYFTDKNAQEITATFDGVTLTVVGQTTMALALEQVGGRDVVAKDIAAIVWNSTEAITRSDIEGFGNPNLLIYVQADSLAPEGVNNVVVDGKAKNIVLVDADGNNNFYVPQEFTAEKISYTREFKQTTKKNVSRGWEGICLPFDV</sequence>
<dbReference type="InterPro" id="IPR032675">
    <property type="entry name" value="LRR_dom_sf"/>
</dbReference>
<organism evidence="1 2">
    <name type="scientific">Xylanibacter ruminicola</name>
    <name type="common">Prevotella ruminicola</name>
    <dbReference type="NCBI Taxonomy" id="839"/>
    <lineage>
        <taxon>Bacteria</taxon>
        <taxon>Pseudomonadati</taxon>
        <taxon>Bacteroidota</taxon>
        <taxon>Bacteroidia</taxon>
        <taxon>Bacteroidales</taxon>
        <taxon>Prevotellaceae</taxon>
        <taxon>Xylanibacter</taxon>
    </lineage>
</organism>
<evidence type="ECO:0000313" key="1">
    <source>
        <dbReference type="EMBL" id="SHL28847.1"/>
    </source>
</evidence>
<feature type="non-terminal residue" evidence="1">
    <location>
        <position position="483"/>
    </location>
</feature>
<dbReference type="PANTHER" id="PTHR13318">
    <property type="entry name" value="PARTNER OF PAIRED, ISOFORM B-RELATED"/>
    <property type="match status" value="1"/>
</dbReference>
<dbReference type="RefSeq" id="WP_139261764.1">
    <property type="nucleotide sequence ID" value="NZ_FRBD01000056.1"/>
</dbReference>
<dbReference type="NCBIfam" id="TIGR02167">
    <property type="entry name" value="Liste_lipo_26"/>
    <property type="match status" value="6"/>
</dbReference>
<accession>A0A1M6ZEH2</accession>
<dbReference type="OrthoDB" id="9759776at2"/>
<name>A0A1M6ZEH2_XYLRU</name>
<dbReference type="AlphaFoldDB" id="A0A1M6ZEH2"/>
<protein>
    <submittedName>
        <fullName evidence="1">Surface protein</fullName>
    </submittedName>
</protein>
<feature type="non-terminal residue" evidence="1">
    <location>
        <position position="1"/>
    </location>
</feature>
<dbReference type="Proteomes" id="UP000184130">
    <property type="component" value="Unassembled WGS sequence"/>
</dbReference>
<dbReference type="Pfam" id="PF03382">
    <property type="entry name" value="DUF285"/>
    <property type="match status" value="1"/>
</dbReference>
<dbReference type="SUPFAM" id="SSF52058">
    <property type="entry name" value="L domain-like"/>
    <property type="match status" value="1"/>
</dbReference>
<dbReference type="InterPro" id="IPR005046">
    <property type="entry name" value="DUF285"/>
</dbReference>